<evidence type="ECO:0000256" key="1">
    <source>
        <dbReference type="SAM" id="MobiDB-lite"/>
    </source>
</evidence>
<protein>
    <submittedName>
        <fullName evidence="2">Uncharacterized protein</fullName>
    </submittedName>
</protein>
<proteinExistence type="predicted"/>
<name>A0ABR4AB65_9LECA</name>
<dbReference type="EMBL" id="JBEFKJ010000013">
    <property type="protein sequence ID" value="KAL2042686.1"/>
    <property type="molecule type" value="Genomic_DNA"/>
</dbReference>
<evidence type="ECO:0000313" key="3">
    <source>
        <dbReference type="Proteomes" id="UP001590950"/>
    </source>
</evidence>
<comment type="caution">
    <text evidence="2">The sequence shown here is derived from an EMBL/GenBank/DDBJ whole genome shotgun (WGS) entry which is preliminary data.</text>
</comment>
<evidence type="ECO:0000313" key="2">
    <source>
        <dbReference type="EMBL" id="KAL2042686.1"/>
    </source>
</evidence>
<feature type="region of interest" description="Disordered" evidence="1">
    <location>
        <begin position="1"/>
        <end position="61"/>
    </location>
</feature>
<keyword evidence="3" id="KW-1185">Reference proteome</keyword>
<organism evidence="2 3">
    <name type="scientific">Stereocaulon virgatum</name>
    <dbReference type="NCBI Taxonomy" id="373712"/>
    <lineage>
        <taxon>Eukaryota</taxon>
        <taxon>Fungi</taxon>
        <taxon>Dikarya</taxon>
        <taxon>Ascomycota</taxon>
        <taxon>Pezizomycotina</taxon>
        <taxon>Lecanoromycetes</taxon>
        <taxon>OSLEUM clade</taxon>
        <taxon>Lecanoromycetidae</taxon>
        <taxon>Lecanorales</taxon>
        <taxon>Lecanorineae</taxon>
        <taxon>Stereocaulaceae</taxon>
        <taxon>Stereocaulon</taxon>
    </lineage>
</organism>
<gene>
    <name evidence="2" type="ORF">N7G274_004445</name>
</gene>
<dbReference type="Proteomes" id="UP001590950">
    <property type="component" value="Unassembled WGS sequence"/>
</dbReference>
<feature type="compositionally biased region" description="Polar residues" evidence="1">
    <location>
        <begin position="19"/>
        <end position="35"/>
    </location>
</feature>
<reference evidence="2 3" key="1">
    <citation type="submission" date="2024-09" db="EMBL/GenBank/DDBJ databases">
        <title>Rethinking Asexuality: The Enigmatic Case of Functional Sexual Genes in Lepraria (Stereocaulaceae).</title>
        <authorList>
            <person name="Doellman M."/>
            <person name="Sun Y."/>
            <person name="Barcenas-Pena A."/>
            <person name="Lumbsch H.T."/>
            <person name="Grewe F."/>
        </authorList>
    </citation>
    <scope>NUCLEOTIDE SEQUENCE [LARGE SCALE GENOMIC DNA]</scope>
    <source>
        <strain evidence="2 3">Mercado 3170</strain>
    </source>
</reference>
<sequence>MARVKPASRFPQRPAPASWPNNISISNHRVPSSHISRAIVQHRRRDPSRAAASKEKKTKQRVAKLKAARLRARANKKAARLAFLGITEDDIDWTKFQQDWSAHIHLCHKWVQTALLRRRFNTHVAEELKEYYTARKTHWHFAPTYLSGQMKSAVKSCELELGTDVEWARKASRGWGKWGPKVVGMIEDIGEDEAFRGVSPLWDVGESDLESDVGEDGRWGDDGGWRDVMEGEGERGEALEYAEDVSSLFPDGGDHALSFGDEHVADDGYALPPQWTGDDLGDIWPAGGDADYDFGFDFESTAIDEDAALSAGDADVDLDIDLFA</sequence>
<accession>A0ABR4AB65</accession>